<organism evidence="1 2">
    <name type="scientific">Parasponia andersonii</name>
    <name type="common">Sponia andersonii</name>
    <dbReference type="NCBI Taxonomy" id="3476"/>
    <lineage>
        <taxon>Eukaryota</taxon>
        <taxon>Viridiplantae</taxon>
        <taxon>Streptophyta</taxon>
        <taxon>Embryophyta</taxon>
        <taxon>Tracheophyta</taxon>
        <taxon>Spermatophyta</taxon>
        <taxon>Magnoliopsida</taxon>
        <taxon>eudicotyledons</taxon>
        <taxon>Gunneridae</taxon>
        <taxon>Pentapetalae</taxon>
        <taxon>rosids</taxon>
        <taxon>fabids</taxon>
        <taxon>Rosales</taxon>
        <taxon>Cannabaceae</taxon>
        <taxon>Parasponia</taxon>
    </lineage>
</organism>
<keyword evidence="2" id="KW-1185">Reference proteome</keyword>
<protein>
    <submittedName>
        <fullName evidence="1">Uncharacterized protein</fullName>
    </submittedName>
</protein>
<accession>A0A2P5B7T2</accession>
<proteinExistence type="predicted"/>
<gene>
    <name evidence="1" type="ORF">PanWU01x14_263250</name>
</gene>
<dbReference type="EMBL" id="JXTB01000342">
    <property type="protein sequence ID" value="PON44844.1"/>
    <property type="molecule type" value="Genomic_DNA"/>
</dbReference>
<dbReference type="AlphaFoldDB" id="A0A2P5B7T2"/>
<comment type="caution">
    <text evidence="1">The sequence shown here is derived from an EMBL/GenBank/DDBJ whole genome shotgun (WGS) entry which is preliminary data.</text>
</comment>
<name>A0A2P5B7T2_PARAD</name>
<evidence type="ECO:0000313" key="2">
    <source>
        <dbReference type="Proteomes" id="UP000237105"/>
    </source>
</evidence>
<reference evidence="2" key="1">
    <citation type="submission" date="2016-06" db="EMBL/GenBank/DDBJ databases">
        <title>Parallel loss of symbiosis genes in relatives of nitrogen-fixing non-legume Parasponia.</title>
        <authorList>
            <person name="Van Velzen R."/>
            <person name="Holmer R."/>
            <person name="Bu F."/>
            <person name="Rutten L."/>
            <person name="Van Zeijl A."/>
            <person name="Liu W."/>
            <person name="Santuari L."/>
            <person name="Cao Q."/>
            <person name="Sharma T."/>
            <person name="Shen D."/>
            <person name="Roswanjaya Y."/>
            <person name="Wardhani T."/>
            <person name="Kalhor M.S."/>
            <person name="Jansen J."/>
            <person name="Van den Hoogen J."/>
            <person name="Gungor B."/>
            <person name="Hartog M."/>
            <person name="Hontelez J."/>
            <person name="Verver J."/>
            <person name="Yang W.-C."/>
            <person name="Schijlen E."/>
            <person name="Repin R."/>
            <person name="Schilthuizen M."/>
            <person name="Schranz E."/>
            <person name="Heidstra R."/>
            <person name="Miyata K."/>
            <person name="Fedorova E."/>
            <person name="Kohlen W."/>
            <person name="Bisseling T."/>
            <person name="Smit S."/>
            <person name="Geurts R."/>
        </authorList>
    </citation>
    <scope>NUCLEOTIDE SEQUENCE [LARGE SCALE GENOMIC DNA]</scope>
    <source>
        <strain evidence="2">cv. WU1-14</strain>
    </source>
</reference>
<dbReference type="OrthoDB" id="10516613at2759"/>
<dbReference type="Proteomes" id="UP000237105">
    <property type="component" value="Unassembled WGS sequence"/>
</dbReference>
<sequence length="64" mass="6912">MFIAEYDKAYGSVVGPLYLNSVNGGVALDGTLVCLLTRQNYPPTIVGPTPPHRVWDPFVAVSHP</sequence>
<evidence type="ECO:0000313" key="1">
    <source>
        <dbReference type="EMBL" id="PON44844.1"/>
    </source>
</evidence>